<dbReference type="Proteomes" id="UP000748531">
    <property type="component" value="Unassembled WGS sequence"/>
</dbReference>
<evidence type="ECO:0000313" key="1">
    <source>
        <dbReference type="EMBL" id="KAF5396105.1"/>
    </source>
</evidence>
<proteinExistence type="predicted"/>
<keyword evidence="2" id="KW-1185">Reference proteome</keyword>
<dbReference type="SUPFAM" id="SSF56672">
    <property type="entry name" value="DNA/RNA polymerases"/>
    <property type="match status" value="1"/>
</dbReference>
<reference evidence="1" key="1">
    <citation type="submission" date="2019-05" db="EMBL/GenBank/DDBJ databases">
        <title>Annotation for the trematode Paragonimus heterotremus.</title>
        <authorList>
            <person name="Choi Y.-J."/>
        </authorList>
    </citation>
    <scope>NUCLEOTIDE SEQUENCE</scope>
    <source>
        <strain evidence="1">LC</strain>
    </source>
</reference>
<name>A0A8J4SJM5_9TREM</name>
<dbReference type="InterPro" id="IPR043128">
    <property type="entry name" value="Rev_trsase/Diguanyl_cyclase"/>
</dbReference>
<dbReference type="EMBL" id="LUCH01009178">
    <property type="protein sequence ID" value="KAF5396105.1"/>
    <property type="molecule type" value="Genomic_DNA"/>
</dbReference>
<dbReference type="AlphaFoldDB" id="A0A8J4SJM5"/>
<dbReference type="InterPro" id="IPR043502">
    <property type="entry name" value="DNA/RNA_pol_sf"/>
</dbReference>
<accession>A0A8J4SJM5</accession>
<sequence>MRIYSGVSQKAMEKVLSGPDEVLEHQKDGINSGTTKLEHDHSLRRQLKGFSEKNVSVNSSKCIFSTTEQGFVEFILDAKGYRLDPSHYKLLTDTEPLKEQGNLMLLKKSLLCYLRFVPNFATKVQSLLLPQSSGL</sequence>
<gene>
    <name evidence="1" type="ORF">PHET_11065</name>
</gene>
<evidence type="ECO:0000313" key="2">
    <source>
        <dbReference type="Proteomes" id="UP000748531"/>
    </source>
</evidence>
<dbReference type="OrthoDB" id="5860913at2759"/>
<dbReference type="Gene3D" id="3.30.70.270">
    <property type="match status" value="1"/>
</dbReference>
<protein>
    <submittedName>
        <fullName evidence="1">Uncharacterized protein</fullName>
    </submittedName>
</protein>
<comment type="caution">
    <text evidence="1">The sequence shown here is derived from an EMBL/GenBank/DDBJ whole genome shotgun (WGS) entry which is preliminary data.</text>
</comment>
<organism evidence="1 2">
    <name type="scientific">Paragonimus heterotremus</name>
    <dbReference type="NCBI Taxonomy" id="100268"/>
    <lineage>
        <taxon>Eukaryota</taxon>
        <taxon>Metazoa</taxon>
        <taxon>Spiralia</taxon>
        <taxon>Lophotrochozoa</taxon>
        <taxon>Platyhelminthes</taxon>
        <taxon>Trematoda</taxon>
        <taxon>Digenea</taxon>
        <taxon>Plagiorchiida</taxon>
        <taxon>Troglotremata</taxon>
        <taxon>Troglotrematidae</taxon>
        <taxon>Paragonimus</taxon>
    </lineage>
</organism>